<organism evidence="1 2">
    <name type="scientific">Albidovulum aquaemixtae</name>
    <dbReference type="NCBI Taxonomy" id="1542388"/>
    <lineage>
        <taxon>Bacteria</taxon>
        <taxon>Pseudomonadati</taxon>
        <taxon>Pseudomonadota</taxon>
        <taxon>Alphaproteobacteria</taxon>
        <taxon>Rhodobacterales</taxon>
        <taxon>Paracoccaceae</taxon>
        <taxon>Albidovulum</taxon>
    </lineage>
</organism>
<dbReference type="AlphaFoldDB" id="A0A2R8BJ58"/>
<dbReference type="EMBL" id="OMOQ01000002">
    <property type="protein sequence ID" value="SPH23408.1"/>
    <property type="molecule type" value="Genomic_DNA"/>
</dbReference>
<dbReference type="Proteomes" id="UP000244924">
    <property type="component" value="Unassembled WGS sequence"/>
</dbReference>
<gene>
    <name evidence="1" type="ORF">DEA8626_02471</name>
</gene>
<dbReference type="OrthoDB" id="6371473at2"/>
<evidence type="ECO:0000313" key="1">
    <source>
        <dbReference type="EMBL" id="SPH23408.1"/>
    </source>
</evidence>
<name>A0A2R8BJ58_9RHOB</name>
<proteinExistence type="predicted"/>
<protein>
    <submittedName>
        <fullName evidence="1">Uncharacterized protein</fullName>
    </submittedName>
</protein>
<sequence length="98" mass="10996">MSEDELLATIPGSIIDGTSNDGTRRAQAYSAYKGGKECGAINVDFGGQKGKSKWFVKDGRWCEDWGSGSACWQFERVSSKKLRMYENDKPKPNLWVLR</sequence>
<dbReference type="RefSeq" id="WP_108853517.1">
    <property type="nucleotide sequence ID" value="NZ_OMOQ01000002.1"/>
</dbReference>
<reference evidence="1 2" key="1">
    <citation type="submission" date="2018-03" db="EMBL/GenBank/DDBJ databases">
        <authorList>
            <person name="Keele B.F."/>
        </authorList>
    </citation>
    <scope>NUCLEOTIDE SEQUENCE [LARGE SCALE GENOMIC DNA]</scope>
    <source>
        <strain evidence="1 2">CECT 8626</strain>
    </source>
</reference>
<accession>A0A2R8BJ58</accession>
<keyword evidence="2" id="KW-1185">Reference proteome</keyword>
<evidence type="ECO:0000313" key="2">
    <source>
        <dbReference type="Proteomes" id="UP000244924"/>
    </source>
</evidence>